<feature type="domain" description="Glycosyl transferase family 1" evidence="2">
    <location>
        <begin position="180"/>
        <end position="349"/>
    </location>
</feature>
<comment type="caution">
    <text evidence="4">The sequence shown here is derived from an EMBL/GenBank/DDBJ whole genome shotgun (WGS) entry which is preliminary data.</text>
</comment>
<dbReference type="OrthoDB" id="9787617at2"/>
<name>A0A2T1DNL9_9CYAN</name>
<reference evidence="4 5" key="2">
    <citation type="submission" date="2018-03" db="EMBL/GenBank/DDBJ databases">
        <title>The ancient ancestry and fast evolution of plastids.</title>
        <authorList>
            <person name="Moore K.R."/>
            <person name="Magnabosco C."/>
            <person name="Momper L."/>
            <person name="Gold D.A."/>
            <person name="Bosak T."/>
            <person name="Fournier G.P."/>
        </authorList>
    </citation>
    <scope>NUCLEOTIDE SEQUENCE [LARGE SCALE GENOMIC DNA]</scope>
    <source>
        <strain evidence="4 5">ULC007</strain>
    </source>
</reference>
<dbReference type="RefSeq" id="WP_073069036.1">
    <property type="nucleotide sequence ID" value="NZ_PVWG01000001.1"/>
</dbReference>
<dbReference type="Pfam" id="PF13439">
    <property type="entry name" value="Glyco_transf_4"/>
    <property type="match status" value="1"/>
</dbReference>
<keyword evidence="1 4" id="KW-0808">Transferase</keyword>
<gene>
    <name evidence="4" type="ORF">C7B65_00950</name>
</gene>
<dbReference type="CDD" id="cd03801">
    <property type="entry name" value="GT4_PimA-like"/>
    <property type="match status" value="1"/>
</dbReference>
<proteinExistence type="predicted"/>
<organism evidence="4 5">
    <name type="scientific">Phormidesmis priestleyi ULC007</name>
    <dbReference type="NCBI Taxonomy" id="1920490"/>
    <lineage>
        <taxon>Bacteria</taxon>
        <taxon>Bacillati</taxon>
        <taxon>Cyanobacteriota</taxon>
        <taxon>Cyanophyceae</taxon>
        <taxon>Leptolyngbyales</taxon>
        <taxon>Leptolyngbyaceae</taxon>
        <taxon>Phormidesmis</taxon>
    </lineage>
</organism>
<evidence type="ECO:0000313" key="4">
    <source>
        <dbReference type="EMBL" id="PSB22014.1"/>
    </source>
</evidence>
<feature type="domain" description="Glycosyltransferase subfamily 4-like N-terminal" evidence="3">
    <location>
        <begin position="9"/>
        <end position="172"/>
    </location>
</feature>
<dbReference type="PANTHER" id="PTHR46401">
    <property type="entry name" value="GLYCOSYLTRANSFERASE WBBK-RELATED"/>
    <property type="match status" value="1"/>
</dbReference>
<reference evidence="4 5" key="1">
    <citation type="submission" date="2018-02" db="EMBL/GenBank/DDBJ databases">
        <authorList>
            <person name="Cohen D.B."/>
            <person name="Kent A.D."/>
        </authorList>
    </citation>
    <scope>NUCLEOTIDE SEQUENCE [LARGE SCALE GENOMIC DNA]</scope>
    <source>
        <strain evidence="4 5">ULC007</strain>
    </source>
</reference>
<dbReference type="STRING" id="1920490.GCA_001895925_00739"/>
<dbReference type="EMBL" id="PVWG01000001">
    <property type="protein sequence ID" value="PSB22014.1"/>
    <property type="molecule type" value="Genomic_DNA"/>
</dbReference>
<dbReference type="InterPro" id="IPR001296">
    <property type="entry name" value="Glyco_trans_1"/>
</dbReference>
<evidence type="ECO:0000256" key="1">
    <source>
        <dbReference type="ARBA" id="ARBA00022679"/>
    </source>
</evidence>
<keyword evidence="5" id="KW-1185">Reference proteome</keyword>
<dbReference type="PANTHER" id="PTHR46401:SF2">
    <property type="entry name" value="GLYCOSYLTRANSFERASE WBBK-RELATED"/>
    <property type="match status" value="1"/>
</dbReference>
<dbReference type="SUPFAM" id="SSF53756">
    <property type="entry name" value="UDP-Glycosyltransferase/glycogen phosphorylase"/>
    <property type="match status" value="1"/>
</dbReference>
<dbReference type="Pfam" id="PF00534">
    <property type="entry name" value="Glycos_transf_1"/>
    <property type="match status" value="1"/>
</dbReference>
<dbReference type="Proteomes" id="UP000238634">
    <property type="component" value="Unassembled WGS sequence"/>
</dbReference>
<dbReference type="GO" id="GO:0016757">
    <property type="term" value="F:glycosyltransferase activity"/>
    <property type="evidence" value="ECO:0007669"/>
    <property type="project" value="InterPro"/>
</dbReference>
<dbReference type="Gene3D" id="3.40.50.2000">
    <property type="entry name" value="Glycogen Phosphorylase B"/>
    <property type="match status" value="2"/>
</dbReference>
<sequence>MDWFPEQTGGLNRFYYDCTRHLPAAGIKMRGLVTGSDQVFRESHGQIQVFAPQQVSLLKRWQGLRSAVQQVLKEEDLPLVVSHFALYGFPILNLIGDRPLVVHFHGPWALESQVEGYSTVNTWLKKTLEQKYYQRASKLIVLSTAFRDLLHQSYQIPYDRIHVVPPGVDLDRFAFSDSKSEARLKLGWECDRPILFATRRLKKRMGLENLVSAMQTVRQHHPDALLLIAGKGELAETLHQQIESLDLTNHVRLLGFVPDEQLALAYRAADFSVVPTLSLEGFGLIMIESLASGTPVIGTPVGAIPEVLRPLSADLMFEGSSTEHLAQGLLEILSGQRSLPDAEACRAYVRDHYAWSVVAQQIKVVYSSALSDRVPSLAIGASPETKIVY</sequence>
<dbReference type="GO" id="GO:0009103">
    <property type="term" value="P:lipopolysaccharide biosynthetic process"/>
    <property type="evidence" value="ECO:0007669"/>
    <property type="project" value="TreeGrafter"/>
</dbReference>
<accession>A0A2T1DNL9</accession>
<evidence type="ECO:0000259" key="2">
    <source>
        <dbReference type="Pfam" id="PF00534"/>
    </source>
</evidence>
<evidence type="ECO:0000313" key="5">
    <source>
        <dbReference type="Proteomes" id="UP000238634"/>
    </source>
</evidence>
<evidence type="ECO:0000259" key="3">
    <source>
        <dbReference type="Pfam" id="PF13439"/>
    </source>
</evidence>
<dbReference type="InterPro" id="IPR028098">
    <property type="entry name" value="Glyco_trans_4-like_N"/>
</dbReference>
<protein>
    <submittedName>
        <fullName evidence="4">Glycosyltransferase family 1 protein</fullName>
    </submittedName>
</protein>
<dbReference type="AlphaFoldDB" id="A0A2T1DNL9"/>